<evidence type="ECO:0000256" key="2">
    <source>
        <dbReference type="ARBA" id="ARBA00022692"/>
    </source>
</evidence>
<dbReference type="Pfam" id="PF17803">
    <property type="entry name" value="Cadherin_4"/>
    <property type="match status" value="1"/>
</dbReference>
<dbReference type="PROSITE" id="PS51820">
    <property type="entry name" value="PA14"/>
    <property type="match status" value="2"/>
</dbReference>
<evidence type="ECO:0000256" key="7">
    <source>
        <dbReference type="ARBA" id="ARBA00023136"/>
    </source>
</evidence>
<dbReference type="PANTHER" id="PTHR24027:SF422">
    <property type="entry name" value="CADHERIN DOMAIN-CONTAINING PROTEIN"/>
    <property type="match status" value="1"/>
</dbReference>
<dbReference type="PANTHER" id="PTHR24027">
    <property type="entry name" value="CADHERIN-23"/>
    <property type="match status" value="1"/>
</dbReference>
<dbReference type="CDD" id="cd11304">
    <property type="entry name" value="Cadherin_repeat"/>
    <property type="match status" value="2"/>
</dbReference>
<comment type="subcellular location">
    <subcellularLocation>
        <location evidence="1">Membrane</location>
        <topology evidence="1">Single-pass membrane protein</topology>
    </subcellularLocation>
</comment>
<dbReference type="InterPro" id="IPR037524">
    <property type="entry name" value="PA14/GLEYA"/>
</dbReference>
<dbReference type="PRINTS" id="PR00205">
    <property type="entry name" value="CADHERIN"/>
</dbReference>
<dbReference type="InterPro" id="IPR019960">
    <property type="entry name" value="T1SS_VCA0849"/>
</dbReference>
<feature type="domain" description="PA14" evidence="9">
    <location>
        <begin position="461"/>
        <end position="607"/>
    </location>
</feature>
<dbReference type="InterPro" id="IPR020894">
    <property type="entry name" value="Cadherin_CS"/>
</dbReference>
<keyword evidence="2" id="KW-0812">Transmembrane</keyword>
<proteinExistence type="predicted"/>
<dbReference type="EMBL" id="JBHSAF010000001">
    <property type="protein sequence ID" value="MFC3912264.1"/>
    <property type="molecule type" value="Genomic_DNA"/>
</dbReference>
<keyword evidence="11" id="KW-1185">Reference proteome</keyword>
<reference evidence="11" key="1">
    <citation type="journal article" date="2019" name="Int. J. Syst. Evol. Microbiol.">
        <title>The Global Catalogue of Microorganisms (GCM) 10K type strain sequencing project: providing services to taxonomists for standard genome sequencing and annotation.</title>
        <authorList>
            <consortium name="The Broad Institute Genomics Platform"/>
            <consortium name="The Broad Institute Genome Sequencing Center for Infectious Disease"/>
            <person name="Wu L."/>
            <person name="Ma J."/>
        </authorList>
    </citation>
    <scope>NUCLEOTIDE SEQUENCE [LARGE SCALE GENOMIC DNA]</scope>
    <source>
        <strain evidence="11">CCUG 54939</strain>
    </source>
</reference>
<keyword evidence="3" id="KW-0732">Signal</keyword>
<dbReference type="SUPFAM" id="SSF51120">
    <property type="entry name" value="beta-Roll"/>
    <property type="match status" value="1"/>
</dbReference>
<gene>
    <name evidence="10" type="ORF">ACFOSS_02140</name>
</gene>
<organism evidence="10 11">
    <name type="scientific">Pseudaeromonas sharmana</name>
    <dbReference type="NCBI Taxonomy" id="328412"/>
    <lineage>
        <taxon>Bacteria</taxon>
        <taxon>Pseudomonadati</taxon>
        <taxon>Pseudomonadota</taxon>
        <taxon>Gammaproteobacteria</taxon>
        <taxon>Aeromonadales</taxon>
        <taxon>Aeromonadaceae</taxon>
        <taxon>Pseudaeromonas</taxon>
    </lineage>
</organism>
<dbReference type="PROSITE" id="PS50268">
    <property type="entry name" value="CADHERIN_2"/>
    <property type="match status" value="2"/>
</dbReference>
<name>A0ABV8CJR5_9GAMM</name>
<dbReference type="NCBIfam" id="TIGR01965">
    <property type="entry name" value="VCBS_repeat"/>
    <property type="match status" value="1"/>
</dbReference>
<evidence type="ECO:0000313" key="10">
    <source>
        <dbReference type="EMBL" id="MFC3912264.1"/>
    </source>
</evidence>
<dbReference type="Gene3D" id="2.150.10.10">
    <property type="entry name" value="Serralysin-like metalloprotease, C-terminal"/>
    <property type="match status" value="1"/>
</dbReference>
<evidence type="ECO:0000259" key="9">
    <source>
        <dbReference type="PROSITE" id="PS51820"/>
    </source>
</evidence>
<dbReference type="InterPro" id="IPR015919">
    <property type="entry name" value="Cadherin-like_sf"/>
</dbReference>
<dbReference type="SMART" id="SM00758">
    <property type="entry name" value="PA14"/>
    <property type="match status" value="1"/>
</dbReference>
<keyword evidence="6" id="KW-1133">Transmembrane helix</keyword>
<evidence type="ECO:0000256" key="1">
    <source>
        <dbReference type="ARBA" id="ARBA00004167"/>
    </source>
</evidence>
<dbReference type="Pfam" id="PF00028">
    <property type="entry name" value="Cadherin"/>
    <property type="match status" value="2"/>
</dbReference>
<dbReference type="InterPro" id="IPR011049">
    <property type="entry name" value="Serralysin-like_metalloprot_C"/>
</dbReference>
<evidence type="ECO:0000256" key="6">
    <source>
        <dbReference type="ARBA" id="ARBA00022989"/>
    </source>
</evidence>
<dbReference type="InterPro" id="IPR011658">
    <property type="entry name" value="PA14_dom"/>
</dbReference>
<dbReference type="PRINTS" id="PR00313">
    <property type="entry name" value="CABNDNGRPT"/>
</dbReference>
<dbReference type="NCBIfam" id="TIGR03661">
    <property type="entry name" value="T1SS_VCA0849"/>
    <property type="match status" value="1"/>
</dbReference>
<dbReference type="SMART" id="SM00089">
    <property type="entry name" value="PKD"/>
    <property type="match status" value="2"/>
</dbReference>
<evidence type="ECO:0000256" key="5">
    <source>
        <dbReference type="ARBA" id="ARBA00022837"/>
    </source>
</evidence>
<dbReference type="InterPro" id="IPR001343">
    <property type="entry name" value="Hemolysn_Ca-bd"/>
</dbReference>
<evidence type="ECO:0000313" key="11">
    <source>
        <dbReference type="Proteomes" id="UP001595692"/>
    </source>
</evidence>
<sequence>TPVNDAPVAVADSITVAEGGTATVLVGGAGSVLSNDSDAEQNSLSAILVTGPAHGSLTLNADGTFSYVHDGSETTADSFSYKVNDGTADGNTVTVNITVSPVNDTPDIDNSLVSVAEDIPSGTTLVNINDRFTGTDLDRDGQQINYQITAGNEAGLFTINSSTGVITLAAGQHLDYETVPQHVLTVTASDGSLSDTATVTINVGNINDNAPNVLDSSVTVAESTAAGTVLVNVNDSYTLNDTDRDGQAIRYQITGGNAAGLFVIDSATGAISLATGQHLDYETAQQHQLTVSATDGTRSDTATVTINVGDSNDNAPTSSNTILDLVEDLGNTSSAYALGLANFGVFQDQDAGNSLQAVRIDALPGNGTLYLDGVAITTSMVSSGGLVVSAADISAGKLTFDPTDHSDVDSAVTFHVSDGTNWSSQSYTTTINLEAVADKPTLSVSISSVTTGGGLAPDETQKGNGLTLNYYDNVAGLNTGNASSTTRVESVLESTTPTSQTVATNLGTRLDVPEDDAYSANGLIYLEAGHTYTFTGYHDDTLRLEIGGTAIIAVGYNHWGNYTASYVPAVSGYYSFEMFAYNGNNVGAISVMVSVDSGAAVDLSTSNIPLYTDISQVDALGLQHAGMTSVGDGGYYASTYNHGMVGTTIHLASISATTADTDGSETLTLVVSALPEGSVLSDGTHTFVATTADSAVDITQWDGSALLFTPPLGFTGTVDMVVTATTTEAANGSQSSTQSTLTVTVDADSIQTLNASYTAVATSAMGLSGEYYGYNDSASPGNNYQKESGDGSVGNLDSVSDASRIIFTRTGITIGASNPVAASDSSMDARFVATSLNYGSVTSGNLGASAQTLYYKNVTSGNLYNFLHNSGNGHDASSLYATNNYGNTTDAIIRILGSVYFGEGSYQFKVTADDGYKVYIDGVEVVTYDGNVATATTTGASVSLSEGLHQVEIVYWDQGGAANFSMSYKETADSSWSQFNSSNLLMLQEGYTLSDLQDVVQDSTGTWMIRTGESVTGTTGQDLITGSEGRDIIHGAAGNDVLQGGGAADQLYGDLGNDILVGGEGSDTLTGGGGKDIFSWQQGDQGSALTLATDHITDFDKSADVIDISDLLDHGGDKSADVLKSYLSIGADNNNVTIEIHDPEGTGAAGAVVEKIVLDNVSFSDITGSSSSTADQVLNYMLNNGLLDIDK</sequence>
<feature type="domain" description="PA14" evidence="9">
    <location>
        <begin position="846"/>
        <end position="982"/>
    </location>
</feature>
<dbReference type="InterPro" id="IPR018511">
    <property type="entry name" value="Hemolysin-typ_Ca-bd_CS"/>
</dbReference>
<dbReference type="SUPFAM" id="SSF56988">
    <property type="entry name" value="Anthrax protective antigen"/>
    <property type="match status" value="1"/>
</dbReference>
<dbReference type="RefSeq" id="WP_377150367.1">
    <property type="nucleotide sequence ID" value="NZ_JBHSAF010000001.1"/>
</dbReference>
<dbReference type="InterPro" id="IPR022409">
    <property type="entry name" value="PKD/Chitinase_dom"/>
</dbReference>
<evidence type="ECO:0000259" key="8">
    <source>
        <dbReference type="PROSITE" id="PS50268"/>
    </source>
</evidence>
<protein>
    <submittedName>
        <fullName evidence="10">Cadherin domain-containing protein</fullName>
    </submittedName>
</protein>
<keyword evidence="4" id="KW-0677">Repeat</keyword>
<dbReference type="InterPro" id="IPR010221">
    <property type="entry name" value="VCBS_dom"/>
</dbReference>
<dbReference type="SUPFAM" id="SSF49313">
    <property type="entry name" value="Cadherin-like"/>
    <property type="match status" value="2"/>
</dbReference>
<feature type="domain" description="Cadherin" evidence="8">
    <location>
        <begin position="113"/>
        <end position="213"/>
    </location>
</feature>
<keyword evidence="7" id="KW-0472">Membrane</keyword>
<dbReference type="Gene3D" id="2.60.40.60">
    <property type="entry name" value="Cadherins"/>
    <property type="match status" value="2"/>
</dbReference>
<dbReference type="InterPro" id="IPR039808">
    <property type="entry name" value="Cadherin"/>
</dbReference>
<dbReference type="PROSITE" id="PS00232">
    <property type="entry name" value="CADHERIN_1"/>
    <property type="match status" value="1"/>
</dbReference>
<dbReference type="InterPro" id="IPR040853">
    <property type="entry name" value="RapA2_cadherin-like"/>
</dbReference>
<feature type="non-terminal residue" evidence="10">
    <location>
        <position position="1"/>
    </location>
</feature>
<feature type="domain" description="Cadherin" evidence="8">
    <location>
        <begin position="218"/>
        <end position="318"/>
    </location>
</feature>
<accession>A0ABV8CJR5</accession>
<dbReference type="SMART" id="SM00112">
    <property type="entry name" value="CA"/>
    <property type="match status" value="2"/>
</dbReference>
<evidence type="ECO:0000256" key="4">
    <source>
        <dbReference type="ARBA" id="ARBA00022737"/>
    </source>
</evidence>
<dbReference type="Pfam" id="PF00353">
    <property type="entry name" value="HemolysinCabind"/>
    <property type="match status" value="2"/>
</dbReference>
<comment type="caution">
    <text evidence="10">The sequence shown here is derived from an EMBL/GenBank/DDBJ whole genome shotgun (WGS) entry which is preliminary data.</text>
</comment>
<dbReference type="Pfam" id="PF07691">
    <property type="entry name" value="PA14"/>
    <property type="match status" value="1"/>
</dbReference>
<dbReference type="Proteomes" id="UP001595692">
    <property type="component" value="Unassembled WGS sequence"/>
</dbReference>
<dbReference type="InterPro" id="IPR002126">
    <property type="entry name" value="Cadherin-like_dom"/>
</dbReference>
<keyword evidence="5" id="KW-0106">Calcium</keyword>
<dbReference type="PROSITE" id="PS00330">
    <property type="entry name" value="HEMOLYSIN_CALCIUM"/>
    <property type="match status" value="2"/>
</dbReference>
<evidence type="ECO:0000256" key="3">
    <source>
        <dbReference type="ARBA" id="ARBA00022729"/>
    </source>
</evidence>